<evidence type="ECO:0008006" key="2">
    <source>
        <dbReference type="Google" id="ProtNLM"/>
    </source>
</evidence>
<sequence length="164" mass="18267">MLSVFDTCSIILPKAIPTSPDQVSAWKIRLPHCHFDLAKFPKATTPHIIYERTFNGLLSVRFQGFKRIYADRSKSAKIQEACSYDKDCVTDLTFCKDQRTCMCKPGYEPLASKDGCQATEGAQCDTDSDCSGLGNLANSECKQNLCKCRDTFVPSYQQESVPGE</sequence>
<gene>
    <name evidence="1" type="ORF">TCEB3V08_LOCUS11455</name>
</gene>
<dbReference type="EMBL" id="OC323047">
    <property type="protein sequence ID" value="CAD7412624.1"/>
    <property type="molecule type" value="Genomic_DNA"/>
</dbReference>
<protein>
    <recommendedName>
        <fullName evidence="2">EGF-like domain-containing protein</fullName>
    </recommendedName>
</protein>
<organism evidence="1">
    <name type="scientific">Timema cristinae</name>
    <name type="common">Walking stick</name>
    <dbReference type="NCBI Taxonomy" id="61476"/>
    <lineage>
        <taxon>Eukaryota</taxon>
        <taxon>Metazoa</taxon>
        <taxon>Ecdysozoa</taxon>
        <taxon>Arthropoda</taxon>
        <taxon>Hexapoda</taxon>
        <taxon>Insecta</taxon>
        <taxon>Pterygota</taxon>
        <taxon>Neoptera</taxon>
        <taxon>Polyneoptera</taxon>
        <taxon>Phasmatodea</taxon>
        <taxon>Timematodea</taxon>
        <taxon>Timematoidea</taxon>
        <taxon>Timematidae</taxon>
        <taxon>Timema</taxon>
    </lineage>
</organism>
<reference evidence="1" key="1">
    <citation type="submission" date="2020-11" db="EMBL/GenBank/DDBJ databases">
        <authorList>
            <person name="Tran Van P."/>
        </authorList>
    </citation>
    <scope>NUCLEOTIDE SEQUENCE</scope>
</reference>
<proteinExistence type="predicted"/>
<dbReference type="AlphaFoldDB" id="A0A7R9H8H0"/>
<evidence type="ECO:0000313" key="1">
    <source>
        <dbReference type="EMBL" id="CAD7412624.1"/>
    </source>
</evidence>
<name>A0A7R9H8H0_TIMCR</name>
<accession>A0A7R9H8H0</accession>